<evidence type="ECO:0000313" key="1">
    <source>
        <dbReference type="EMBL" id="TPV35674.1"/>
    </source>
</evidence>
<evidence type="ECO:0000313" key="2">
    <source>
        <dbReference type="Proteomes" id="UP000317332"/>
    </source>
</evidence>
<keyword evidence="2" id="KW-1185">Reference proteome</keyword>
<comment type="caution">
    <text evidence="1">The sequence shown here is derived from an EMBL/GenBank/DDBJ whole genome shotgun (WGS) entry which is preliminary data.</text>
</comment>
<dbReference type="EMBL" id="VHIQ01000001">
    <property type="protein sequence ID" value="TPV35674.1"/>
    <property type="molecule type" value="Genomic_DNA"/>
</dbReference>
<reference evidence="1 2" key="1">
    <citation type="submission" date="2019-06" db="EMBL/GenBank/DDBJ databases">
        <title>Flavobacteriaceae Paucihalobacterium erythroidium CWB-1, complete genome.</title>
        <authorList>
            <person name="Wu S."/>
        </authorList>
    </citation>
    <scope>NUCLEOTIDE SEQUENCE [LARGE SCALE GENOMIC DNA]</scope>
    <source>
        <strain evidence="1 2">CWB-1</strain>
    </source>
</reference>
<proteinExistence type="predicted"/>
<sequence length="223" mass="25802">MKNIIYLIILNFTLLACNSNKKETTTETIAQLSVQEQIAMAHGLENWDKVSKLEFTFNVDREGNHFERSWIWEPKTNQVTMMTAADTISYNRMAVDSLSLNADRAFINDKFWLLIPFQLVWDNNTNISKSEKVLAPIAKDSINKLTITYPSDGGYTPGDAYDIFYNDDFMIEEWIYRKGNSSEPSLVNSFENYITVNGIKFAQDHKQPDIDWNLNFTNIKIEN</sequence>
<name>A0A506PPN8_9FLAO</name>
<dbReference type="RefSeq" id="WP_140988683.1">
    <property type="nucleotide sequence ID" value="NZ_VHIQ01000001.1"/>
</dbReference>
<dbReference type="AlphaFoldDB" id="A0A506PPN8"/>
<accession>A0A506PPN8</accession>
<dbReference type="PROSITE" id="PS51257">
    <property type="entry name" value="PROKAR_LIPOPROTEIN"/>
    <property type="match status" value="1"/>
</dbReference>
<gene>
    <name evidence="1" type="ORF">FJ651_01815</name>
</gene>
<protein>
    <submittedName>
        <fullName evidence="1">Uncharacterized protein</fullName>
    </submittedName>
</protein>
<dbReference type="Proteomes" id="UP000317332">
    <property type="component" value="Unassembled WGS sequence"/>
</dbReference>
<dbReference type="OrthoDB" id="892266at2"/>
<organism evidence="1 2">
    <name type="scientific">Paucihalobacter ruber</name>
    <dbReference type="NCBI Taxonomy" id="2567861"/>
    <lineage>
        <taxon>Bacteria</taxon>
        <taxon>Pseudomonadati</taxon>
        <taxon>Bacteroidota</taxon>
        <taxon>Flavobacteriia</taxon>
        <taxon>Flavobacteriales</taxon>
        <taxon>Flavobacteriaceae</taxon>
        <taxon>Paucihalobacter</taxon>
    </lineage>
</organism>